<keyword evidence="7" id="KW-0732">Signal</keyword>
<sequence length="127" mass="13281">MIRTAPFALAAALVLGTALPAMAQDAEAGRRVYNQCRACHTIDAGGRNGVGPNLHGVVGRKAGAVEGFRYSASLKEKAEGGLAWSEENLRAYVANPKAVIPAGSMSYPGLKNEQQLNDLIAFLKANG</sequence>
<name>A0A9X1L8R6_9PROT</name>
<keyword evidence="10" id="KW-1185">Reference proteome</keyword>
<keyword evidence="5 6" id="KW-0408">Iron</keyword>
<comment type="caution">
    <text evidence="9">The sequence shown here is derived from an EMBL/GenBank/DDBJ whole genome shotgun (WGS) entry which is preliminary data.</text>
</comment>
<dbReference type="AlphaFoldDB" id="A0A9X1L8R6"/>
<evidence type="ECO:0000256" key="4">
    <source>
        <dbReference type="ARBA" id="ARBA00022982"/>
    </source>
</evidence>
<evidence type="ECO:0000256" key="6">
    <source>
        <dbReference type="PROSITE-ProRule" id="PRU00433"/>
    </source>
</evidence>
<dbReference type="Gene3D" id="1.10.760.10">
    <property type="entry name" value="Cytochrome c-like domain"/>
    <property type="match status" value="1"/>
</dbReference>
<dbReference type="PANTHER" id="PTHR11961">
    <property type="entry name" value="CYTOCHROME C"/>
    <property type="match status" value="1"/>
</dbReference>
<gene>
    <name evidence="9" type="ORF">LHA35_02570</name>
</gene>
<dbReference type="EMBL" id="JAJAQI010000003">
    <property type="protein sequence ID" value="MCB4820615.1"/>
    <property type="molecule type" value="Genomic_DNA"/>
</dbReference>
<dbReference type="InterPro" id="IPR009056">
    <property type="entry name" value="Cyt_c-like_dom"/>
</dbReference>
<keyword evidence="3 6" id="KW-0479">Metal-binding</keyword>
<evidence type="ECO:0000313" key="9">
    <source>
        <dbReference type="EMBL" id="MCB4820615.1"/>
    </source>
</evidence>
<evidence type="ECO:0000259" key="8">
    <source>
        <dbReference type="PROSITE" id="PS51007"/>
    </source>
</evidence>
<dbReference type="GO" id="GO:0020037">
    <property type="term" value="F:heme binding"/>
    <property type="evidence" value="ECO:0007669"/>
    <property type="project" value="InterPro"/>
</dbReference>
<dbReference type="PRINTS" id="PR00604">
    <property type="entry name" value="CYTCHRMECIAB"/>
</dbReference>
<dbReference type="InterPro" id="IPR002327">
    <property type="entry name" value="Cyt_c_1A/1B"/>
</dbReference>
<dbReference type="SUPFAM" id="SSF46626">
    <property type="entry name" value="Cytochrome c"/>
    <property type="match status" value="1"/>
</dbReference>
<evidence type="ECO:0000256" key="3">
    <source>
        <dbReference type="ARBA" id="ARBA00022723"/>
    </source>
</evidence>
<evidence type="ECO:0000313" key="10">
    <source>
        <dbReference type="Proteomes" id="UP001139311"/>
    </source>
</evidence>
<dbReference type="Proteomes" id="UP001139311">
    <property type="component" value="Unassembled WGS sequence"/>
</dbReference>
<dbReference type="Pfam" id="PF00034">
    <property type="entry name" value="Cytochrom_C"/>
    <property type="match status" value="1"/>
</dbReference>
<protein>
    <submittedName>
        <fullName evidence="9">Cytochrome c family protein</fullName>
    </submittedName>
</protein>
<evidence type="ECO:0000256" key="7">
    <source>
        <dbReference type="SAM" id="SignalP"/>
    </source>
</evidence>
<dbReference type="InterPro" id="IPR036909">
    <property type="entry name" value="Cyt_c-like_dom_sf"/>
</dbReference>
<keyword evidence="2 6" id="KW-0349">Heme</keyword>
<dbReference type="RefSeq" id="WP_226604105.1">
    <property type="nucleotide sequence ID" value="NZ_JAJAQI010000003.1"/>
</dbReference>
<proteinExistence type="predicted"/>
<feature type="domain" description="Cytochrome c" evidence="8">
    <location>
        <begin position="24"/>
        <end position="127"/>
    </location>
</feature>
<dbReference type="GO" id="GO:0046872">
    <property type="term" value="F:metal ion binding"/>
    <property type="evidence" value="ECO:0007669"/>
    <property type="project" value="UniProtKB-KW"/>
</dbReference>
<evidence type="ECO:0000256" key="2">
    <source>
        <dbReference type="ARBA" id="ARBA00022617"/>
    </source>
</evidence>
<keyword evidence="1" id="KW-0813">Transport</keyword>
<dbReference type="GO" id="GO:0009055">
    <property type="term" value="F:electron transfer activity"/>
    <property type="evidence" value="ECO:0007669"/>
    <property type="project" value="InterPro"/>
</dbReference>
<accession>A0A9X1L8R6</accession>
<organism evidence="9 10">
    <name type="scientific">Roseicella aerolata</name>
    <dbReference type="NCBI Taxonomy" id="2883479"/>
    <lineage>
        <taxon>Bacteria</taxon>
        <taxon>Pseudomonadati</taxon>
        <taxon>Pseudomonadota</taxon>
        <taxon>Alphaproteobacteria</taxon>
        <taxon>Acetobacterales</taxon>
        <taxon>Roseomonadaceae</taxon>
        <taxon>Roseicella</taxon>
    </lineage>
</organism>
<evidence type="ECO:0000256" key="1">
    <source>
        <dbReference type="ARBA" id="ARBA00022448"/>
    </source>
</evidence>
<feature type="signal peptide" evidence="7">
    <location>
        <begin position="1"/>
        <end position="23"/>
    </location>
</feature>
<evidence type="ECO:0000256" key="5">
    <source>
        <dbReference type="ARBA" id="ARBA00023004"/>
    </source>
</evidence>
<keyword evidence="4" id="KW-0249">Electron transport</keyword>
<dbReference type="PROSITE" id="PS51007">
    <property type="entry name" value="CYTC"/>
    <property type="match status" value="1"/>
</dbReference>
<reference evidence="9" key="1">
    <citation type="submission" date="2021-10" db="EMBL/GenBank/DDBJ databases">
        <title>Roseicella aerolatum sp. nov., isolated from aerosols of e-waste dismantling site.</title>
        <authorList>
            <person name="Qin T."/>
        </authorList>
    </citation>
    <scope>NUCLEOTIDE SEQUENCE</scope>
    <source>
        <strain evidence="9">GB24</strain>
    </source>
</reference>
<feature type="chain" id="PRO_5040947325" evidence="7">
    <location>
        <begin position="24"/>
        <end position="127"/>
    </location>
</feature>